<keyword evidence="3 6" id="KW-0732">Signal</keyword>
<name>A0A5C7AGF7_9BACT</name>
<feature type="domain" description="RagB/SusD" evidence="7">
    <location>
        <begin position="334"/>
        <end position="452"/>
    </location>
</feature>
<dbReference type="InterPro" id="IPR012944">
    <property type="entry name" value="SusD_RagB_dom"/>
</dbReference>
<gene>
    <name evidence="9" type="ORF">ESV85_20610</name>
</gene>
<evidence type="ECO:0000259" key="8">
    <source>
        <dbReference type="Pfam" id="PF14322"/>
    </source>
</evidence>
<feature type="chain" id="PRO_5022674959" evidence="6">
    <location>
        <begin position="25"/>
        <end position="453"/>
    </location>
</feature>
<dbReference type="OrthoDB" id="653598at2"/>
<organism evidence="9 10">
    <name type="scientific">Algoriphagus aquimarinus</name>
    <dbReference type="NCBI Taxonomy" id="237018"/>
    <lineage>
        <taxon>Bacteria</taxon>
        <taxon>Pseudomonadati</taxon>
        <taxon>Bacteroidota</taxon>
        <taxon>Cytophagia</taxon>
        <taxon>Cytophagales</taxon>
        <taxon>Cyclobacteriaceae</taxon>
        <taxon>Algoriphagus</taxon>
    </lineage>
</organism>
<dbReference type="Pfam" id="PF14322">
    <property type="entry name" value="SusD-like_3"/>
    <property type="match status" value="1"/>
</dbReference>
<accession>A0A5C7AGF7</accession>
<comment type="similarity">
    <text evidence="2">Belongs to the SusD family.</text>
</comment>
<evidence type="ECO:0000256" key="4">
    <source>
        <dbReference type="ARBA" id="ARBA00023136"/>
    </source>
</evidence>
<evidence type="ECO:0000256" key="6">
    <source>
        <dbReference type="SAM" id="SignalP"/>
    </source>
</evidence>
<comment type="subcellular location">
    <subcellularLocation>
        <location evidence="1">Cell outer membrane</location>
    </subcellularLocation>
</comment>
<keyword evidence="5" id="KW-0998">Cell outer membrane</keyword>
<dbReference type="Pfam" id="PF07980">
    <property type="entry name" value="SusD_RagB"/>
    <property type="match status" value="1"/>
</dbReference>
<evidence type="ECO:0000256" key="1">
    <source>
        <dbReference type="ARBA" id="ARBA00004442"/>
    </source>
</evidence>
<dbReference type="AlphaFoldDB" id="A0A5C7AGF7"/>
<dbReference type="EMBL" id="VORW01000027">
    <property type="protein sequence ID" value="TXE03068.1"/>
    <property type="molecule type" value="Genomic_DNA"/>
</dbReference>
<comment type="caution">
    <text evidence="9">The sequence shown here is derived from an EMBL/GenBank/DDBJ whole genome shotgun (WGS) entry which is preliminary data.</text>
</comment>
<dbReference type="GO" id="GO:0009279">
    <property type="term" value="C:cell outer membrane"/>
    <property type="evidence" value="ECO:0007669"/>
    <property type="project" value="UniProtKB-SubCell"/>
</dbReference>
<dbReference type="InterPro" id="IPR011990">
    <property type="entry name" value="TPR-like_helical_dom_sf"/>
</dbReference>
<evidence type="ECO:0000313" key="10">
    <source>
        <dbReference type="Proteomes" id="UP000321935"/>
    </source>
</evidence>
<feature type="domain" description="SusD-like N-terminal" evidence="8">
    <location>
        <begin position="23"/>
        <end position="226"/>
    </location>
</feature>
<evidence type="ECO:0000256" key="2">
    <source>
        <dbReference type="ARBA" id="ARBA00006275"/>
    </source>
</evidence>
<dbReference type="PROSITE" id="PS51257">
    <property type="entry name" value="PROKAR_LIPOPROTEIN"/>
    <property type="match status" value="1"/>
</dbReference>
<proteinExistence type="inferred from homology"/>
<dbReference type="RefSeq" id="WP_146920984.1">
    <property type="nucleotide sequence ID" value="NZ_VORW01000027.1"/>
</dbReference>
<protein>
    <submittedName>
        <fullName evidence="9">RagB/SusD family nutrient uptake outer membrane protein</fullName>
    </submittedName>
</protein>
<evidence type="ECO:0000313" key="9">
    <source>
        <dbReference type="EMBL" id="TXE03068.1"/>
    </source>
</evidence>
<evidence type="ECO:0000256" key="3">
    <source>
        <dbReference type="ARBA" id="ARBA00022729"/>
    </source>
</evidence>
<dbReference type="InterPro" id="IPR033985">
    <property type="entry name" value="SusD-like_N"/>
</dbReference>
<dbReference type="SUPFAM" id="SSF48452">
    <property type="entry name" value="TPR-like"/>
    <property type="match status" value="1"/>
</dbReference>
<evidence type="ECO:0000259" key="7">
    <source>
        <dbReference type="Pfam" id="PF07980"/>
    </source>
</evidence>
<dbReference type="Gene3D" id="1.25.40.390">
    <property type="match status" value="1"/>
</dbReference>
<evidence type="ECO:0000256" key="5">
    <source>
        <dbReference type="ARBA" id="ARBA00023237"/>
    </source>
</evidence>
<reference evidence="9 10" key="1">
    <citation type="submission" date="2019-08" db="EMBL/GenBank/DDBJ databases">
        <title>Genomes sequence of Algoriphagus aquimarinus ACAM450.</title>
        <authorList>
            <person name="Bowman J.P."/>
        </authorList>
    </citation>
    <scope>NUCLEOTIDE SEQUENCE [LARGE SCALE GENOMIC DNA]</scope>
    <source>
        <strain evidence="9 10">ACAM 450</strain>
    </source>
</reference>
<feature type="signal peptide" evidence="6">
    <location>
        <begin position="1"/>
        <end position="24"/>
    </location>
</feature>
<sequence>MKNILKKSKLILLAGLLVSCEGFLDPKPNQSLVVPNTLTDVQNLLDNTTVFNNQGTLPLLSTNEFWATDEAYNGFATVVEQGTYRWADDPYQGSFTSDWSDPYSQVFYANVALETLAKIEEESGVSPQLNELKGAALFHRSYAYFNLLQQFSPPYSRDGDNEGSLGIVLRESADISTRPVRASLLESYSQIQTDLTMAAELLPQQASPKNRATKSAALGVLARFYLITFQYEQAIQAAEAALNLYQNRLDFNTLNFASSRPFARFNNEMIFYSVLSSVSFHRSAQVYADSTIVKLFEEGDLRLPAYFSKSSSGYYNFNKHLTGLPFLFGGISVGEMQLIAAEGYARQGNVQAASALLNELLSLRYQTGTWVDLEITDEDELLGRILEERKKELFGRGIRWTDLRRLNQYPTYQKSLIREINGEQFTLEPNSNRYVFPIPDDEIQRSGISQNPR</sequence>
<dbReference type="Proteomes" id="UP000321935">
    <property type="component" value="Unassembled WGS sequence"/>
</dbReference>
<keyword evidence="4" id="KW-0472">Membrane</keyword>